<evidence type="ECO:0000313" key="2">
    <source>
        <dbReference type="Proteomes" id="UP000193467"/>
    </source>
</evidence>
<dbReference type="InterPro" id="IPR051806">
    <property type="entry name" value="HAD-like_SPP"/>
</dbReference>
<protein>
    <submittedName>
        <fullName evidence="1">HAD-like domain-containing protein</fullName>
    </submittedName>
</protein>
<dbReference type="InterPro" id="IPR036412">
    <property type="entry name" value="HAD-like_sf"/>
</dbReference>
<comment type="caution">
    <text evidence="1">The sequence shown here is derived from an EMBL/GenBank/DDBJ whole genome shotgun (WGS) entry which is preliminary data.</text>
</comment>
<dbReference type="EMBL" id="MCGR01000072">
    <property type="protein sequence ID" value="ORY61163.1"/>
    <property type="molecule type" value="Genomic_DNA"/>
</dbReference>
<accession>A0A1Y2DPD5</accession>
<keyword evidence="2" id="KW-1185">Reference proteome</keyword>
<dbReference type="Proteomes" id="UP000193467">
    <property type="component" value="Unassembled WGS sequence"/>
</dbReference>
<dbReference type="GO" id="GO:0050308">
    <property type="term" value="F:sugar-phosphatase activity"/>
    <property type="evidence" value="ECO:0007669"/>
    <property type="project" value="TreeGrafter"/>
</dbReference>
<dbReference type="Gene3D" id="1.10.150.240">
    <property type="entry name" value="Putative phosphatase, domain 2"/>
    <property type="match status" value="1"/>
</dbReference>
<organism evidence="1 2">
    <name type="scientific">Leucosporidium creatinivorum</name>
    <dbReference type="NCBI Taxonomy" id="106004"/>
    <lineage>
        <taxon>Eukaryota</taxon>
        <taxon>Fungi</taxon>
        <taxon>Dikarya</taxon>
        <taxon>Basidiomycota</taxon>
        <taxon>Pucciniomycotina</taxon>
        <taxon>Microbotryomycetes</taxon>
        <taxon>Leucosporidiales</taxon>
        <taxon>Leucosporidium</taxon>
    </lineage>
</organism>
<dbReference type="InParanoid" id="A0A1Y2DPD5"/>
<dbReference type="PANTHER" id="PTHR43481">
    <property type="entry name" value="FRUCTOSE-1-PHOSPHATE PHOSPHATASE"/>
    <property type="match status" value="1"/>
</dbReference>
<dbReference type="SFLD" id="SFLDG01129">
    <property type="entry name" value="C1.5:_HAD__Beta-PGM__Phosphata"/>
    <property type="match status" value="1"/>
</dbReference>
<sequence>PIEVTVDACLFDMDGTLVDSTPAVEGYLSKWARLQGVEPAAFFEVAHGRRARDHVKIFQTVPVLGSSLTEAELDDAAREIESSVLEEGRVLSEAGKDGITCLPGVGKLLSALKQGGARWGVVTSATNSYASSALSTAGIGSTPPAVPFLVTADLVTHGKPHPEPYLAGLAELNKLGGPPIDPKRVLVLEDAPPGLASGLAAGCQTLAVCTGQPRSKIRAAASTYRSVDFNR</sequence>
<dbReference type="InterPro" id="IPR023198">
    <property type="entry name" value="PGP-like_dom2"/>
</dbReference>
<evidence type="ECO:0000313" key="1">
    <source>
        <dbReference type="EMBL" id="ORY61163.1"/>
    </source>
</evidence>
<dbReference type="Gene3D" id="3.40.50.1000">
    <property type="entry name" value="HAD superfamily/HAD-like"/>
    <property type="match status" value="1"/>
</dbReference>
<dbReference type="OrthoDB" id="40579at2759"/>
<name>A0A1Y2DPD5_9BASI</name>
<gene>
    <name evidence="1" type="ORF">BCR35DRAFT_270811</name>
</gene>
<dbReference type="Pfam" id="PF00702">
    <property type="entry name" value="Hydrolase"/>
    <property type="match status" value="1"/>
</dbReference>
<dbReference type="AlphaFoldDB" id="A0A1Y2DPD5"/>
<dbReference type="SFLD" id="SFLDS00003">
    <property type="entry name" value="Haloacid_Dehalogenase"/>
    <property type="match status" value="1"/>
</dbReference>
<reference evidence="1 2" key="1">
    <citation type="submission" date="2016-07" db="EMBL/GenBank/DDBJ databases">
        <title>Pervasive Adenine N6-methylation of Active Genes in Fungi.</title>
        <authorList>
            <consortium name="DOE Joint Genome Institute"/>
            <person name="Mondo S.J."/>
            <person name="Dannebaum R.O."/>
            <person name="Kuo R.C."/>
            <person name="Labutti K."/>
            <person name="Haridas S."/>
            <person name="Kuo A."/>
            <person name="Salamov A."/>
            <person name="Ahrendt S.R."/>
            <person name="Lipzen A."/>
            <person name="Sullivan W."/>
            <person name="Andreopoulos W.B."/>
            <person name="Clum A."/>
            <person name="Lindquist E."/>
            <person name="Daum C."/>
            <person name="Ramamoorthy G.K."/>
            <person name="Gryganskyi A."/>
            <person name="Culley D."/>
            <person name="Magnuson J.K."/>
            <person name="James T.Y."/>
            <person name="O'Malley M.A."/>
            <person name="Stajich J.E."/>
            <person name="Spatafora J.W."/>
            <person name="Visel A."/>
            <person name="Grigoriev I.V."/>
        </authorList>
    </citation>
    <scope>NUCLEOTIDE SEQUENCE [LARGE SCALE GENOMIC DNA]</scope>
    <source>
        <strain evidence="1 2">62-1032</strain>
    </source>
</reference>
<dbReference type="InterPro" id="IPR023214">
    <property type="entry name" value="HAD_sf"/>
</dbReference>
<dbReference type="SUPFAM" id="SSF56784">
    <property type="entry name" value="HAD-like"/>
    <property type="match status" value="1"/>
</dbReference>
<dbReference type="PANTHER" id="PTHR43481:SF4">
    <property type="entry name" value="GLYCEROL-1-PHOSPHATE PHOSPHOHYDROLASE 1-RELATED"/>
    <property type="match status" value="1"/>
</dbReference>
<dbReference type="STRING" id="106004.A0A1Y2DPD5"/>
<proteinExistence type="predicted"/>
<feature type="non-terminal residue" evidence="1">
    <location>
        <position position="1"/>
    </location>
</feature>